<accession>A0ACC0AZJ1</accession>
<gene>
    <name evidence="1" type="ORF">M9H77_16148</name>
</gene>
<evidence type="ECO:0000313" key="1">
    <source>
        <dbReference type="EMBL" id="KAI5666295.1"/>
    </source>
</evidence>
<sequence>MRLQMKMVLCYVLILILIQQSLSALDGHSGTSETSKWTCTCSTADQGNLSYVVPVRCSSSCDCSPGGSSENRWLCICKNGSLPTIAPGNNETSCFVGCNCSSGTSSEIQPSNKRISSKVLIIVLMLCITLTTLAFISSVLCYVYRKDKSPQQPSFSSDKQTSCSSANSLISQGASSFTKAKGCFPCASFVRNKTGAMHGTIIELSYYELEAATNKFSDSNLIGVGGSSHVYRGYLRDGRLVAVKRIKTQGGPDAESLFLTEIELISRLHHCHVVPLLGFCSARQGRYAERLLVFEYMSNGNLRDCLDRDSGKSLDWGTRVTIALGAARGLEYLHEAAAPRILHRDVKSTNVLLDENWRAKITDLGMAKHLHSDGVHSGSSSPARMQGTFGYFAPEYAIIGKASLKSDVFSFGVVLLELISGRQPIQSSVNKGEESLVLWASPRLQDSRRVISELPDPRLGGTFDKEEMHVMAYLAKECLLLDPDSRPTMSEVVQILSTIAPDKSKRKNMSIQVFQSSCVGGVPISEEEVRDVDVEEIKHVMSDEQIARCSFPLDIISKQCHGKQKKEGEEKLPILASKSCRHWKDDDPVDLTEPRLESFCQ</sequence>
<dbReference type="EMBL" id="CM044704">
    <property type="protein sequence ID" value="KAI5666295.1"/>
    <property type="molecule type" value="Genomic_DNA"/>
</dbReference>
<organism evidence="1 2">
    <name type="scientific">Catharanthus roseus</name>
    <name type="common">Madagascar periwinkle</name>
    <name type="synonym">Vinca rosea</name>
    <dbReference type="NCBI Taxonomy" id="4058"/>
    <lineage>
        <taxon>Eukaryota</taxon>
        <taxon>Viridiplantae</taxon>
        <taxon>Streptophyta</taxon>
        <taxon>Embryophyta</taxon>
        <taxon>Tracheophyta</taxon>
        <taxon>Spermatophyta</taxon>
        <taxon>Magnoliopsida</taxon>
        <taxon>eudicotyledons</taxon>
        <taxon>Gunneridae</taxon>
        <taxon>Pentapetalae</taxon>
        <taxon>asterids</taxon>
        <taxon>lamiids</taxon>
        <taxon>Gentianales</taxon>
        <taxon>Apocynaceae</taxon>
        <taxon>Rauvolfioideae</taxon>
        <taxon>Vinceae</taxon>
        <taxon>Catharanthinae</taxon>
        <taxon>Catharanthus</taxon>
    </lineage>
</organism>
<protein>
    <submittedName>
        <fullName evidence="1">Uncharacterized protein</fullName>
    </submittedName>
</protein>
<name>A0ACC0AZJ1_CATRO</name>
<proteinExistence type="predicted"/>
<reference evidence="2" key="1">
    <citation type="journal article" date="2023" name="Nat. Plants">
        <title>Single-cell RNA sequencing provides a high-resolution roadmap for understanding the multicellular compartmentation of specialized metabolism.</title>
        <authorList>
            <person name="Sun S."/>
            <person name="Shen X."/>
            <person name="Li Y."/>
            <person name="Li Y."/>
            <person name="Wang S."/>
            <person name="Li R."/>
            <person name="Zhang H."/>
            <person name="Shen G."/>
            <person name="Guo B."/>
            <person name="Wei J."/>
            <person name="Xu J."/>
            <person name="St-Pierre B."/>
            <person name="Chen S."/>
            <person name="Sun C."/>
        </authorList>
    </citation>
    <scope>NUCLEOTIDE SEQUENCE [LARGE SCALE GENOMIC DNA]</scope>
</reference>
<comment type="caution">
    <text evidence="1">The sequence shown here is derived from an EMBL/GenBank/DDBJ whole genome shotgun (WGS) entry which is preliminary data.</text>
</comment>
<dbReference type="Proteomes" id="UP001060085">
    <property type="component" value="Linkage Group LG04"/>
</dbReference>
<evidence type="ECO:0000313" key="2">
    <source>
        <dbReference type="Proteomes" id="UP001060085"/>
    </source>
</evidence>
<keyword evidence="2" id="KW-1185">Reference proteome</keyword>